<keyword evidence="3" id="KW-0472">Membrane</keyword>
<dbReference type="OrthoDB" id="10044187at2759"/>
<evidence type="ECO:0000256" key="1">
    <source>
        <dbReference type="ARBA" id="ARBA00004656"/>
    </source>
</evidence>
<gene>
    <name evidence="5" type="primary">LOC101242531</name>
</gene>
<evidence type="ECO:0000256" key="4">
    <source>
        <dbReference type="ARBA" id="ARBA00023228"/>
    </source>
</evidence>
<sequence>MFSFYTGNEQFKNDRDMNLQINDKILEQKVQRCCDDVNKTGHLVANEPSLGLYRIQQHIRKAMPKLVACESTTKASDNQLKGLVFDTSGSTNVIQDMKKSSEIFSNIEKLLARATTAAAITNMK</sequence>
<dbReference type="HOGENOM" id="CLU_2132650_0_0_1"/>
<evidence type="ECO:0000313" key="6">
    <source>
        <dbReference type="Proteomes" id="UP000008144"/>
    </source>
</evidence>
<accession>H2XVU9</accession>
<dbReference type="RefSeq" id="XP_004227488.2">
    <property type="nucleotide sequence ID" value="XM_004227440.4"/>
</dbReference>
<keyword evidence="6" id="KW-1185">Reference proteome</keyword>
<dbReference type="FunCoup" id="H2XVU9">
    <property type="interactions" value="1"/>
</dbReference>
<dbReference type="OMA" id="RCCDDVN"/>
<reference evidence="5" key="2">
    <citation type="submission" date="2025-08" db="UniProtKB">
        <authorList>
            <consortium name="Ensembl"/>
        </authorList>
    </citation>
    <scope>IDENTIFICATION</scope>
</reference>
<protein>
    <submittedName>
        <fullName evidence="5">BLOC-1-related complex subunit 8-like</fullName>
    </submittedName>
</protein>
<dbReference type="PANTHER" id="PTHR21146:SF0">
    <property type="entry name" value="BLOC-1-RELATED COMPLEX SUBUNIT 8"/>
    <property type="match status" value="1"/>
</dbReference>
<dbReference type="InParanoid" id="H2XVU9"/>
<reference evidence="6" key="1">
    <citation type="journal article" date="2002" name="Science">
        <title>The draft genome of Ciona intestinalis: insights into chordate and vertebrate origins.</title>
        <authorList>
            <person name="Dehal P."/>
            <person name="Satou Y."/>
            <person name="Campbell R.K."/>
            <person name="Chapman J."/>
            <person name="Degnan B."/>
            <person name="De Tomaso A."/>
            <person name="Davidson B."/>
            <person name="Di Gregorio A."/>
            <person name="Gelpke M."/>
            <person name="Goodstein D.M."/>
            <person name="Harafuji N."/>
            <person name="Hastings K.E."/>
            <person name="Ho I."/>
            <person name="Hotta K."/>
            <person name="Huang W."/>
            <person name="Kawashima T."/>
            <person name="Lemaire P."/>
            <person name="Martinez D."/>
            <person name="Meinertzhagen I.A."/>
            <person name="Necula S."/>
            <person name="Nonaka M."/>
            <person name="Putnam N."/>
            <person name="Rash S."/>
            <person name="Saiga H."/>
            <person name="Satake M."/>
            <person name="Terry A."/>
            <person name="Yamada L."/>
            <person name="Wang H.G."/>
            <person name="Awazu S."/>
            <person name="Azumi K."/>
            <person name="Boore J."/>
            <person name="Branno M."/>
            <person name="Chin-Bow S."/>
            <person name="DeSantis R."/>
            <person name="Doyle S."/>
            <person name="Francino P."/>
            <person name="Keys D.N."/>
            <person name="Haga S."/>
            <person name="Hayashi H."/>
            <person name="Hino K."/>
            <person name="Imai K.S."/>
            <person name="Inaba K."/>
            <person name="Kano S."/>
            <person name="Kobayashi K."/>
            <person name="Kobayashi M."/>
            <person name="Lee B.I."/>
            <person name="Makabe K.W."/>
            <person name="Manohar C."/>
            <person name="Matassi G."/>
            <person name="Medina M."/>
            <person name="Mochizuki Y."/>
            <person name="Mount S."/>
            <person name="Morishita T."/>
            <person name="Miura S."/>
            <person name="Nakayama A."/>
            <person name="Nishizaka S."/>
            <person name="Nomoto H."/>
            <person name="Ohta F."/>
            <person name="Oishi K."/>
            <person name="Rigoutsos I."/>
            <person name="Sano M."/>
            <person name="Sasaki A."/>
            <person name="Sasakura Y."/>
            <person name="Shoguchi E."/>
            <person name="Shin-i T."/>
            <person name="Spagnuolo A."/>
            <person name="Stainier D."/>
            <person name="Suzuki M.M."/>
            <person name="Tassy O."/>
            <person name="Takatori N."/>
            <person name="Tokuoka M."/>
            <person name="Yagi K."/>
            <person name="Yoshizaki F."/>
            <person name="Wada S."/>
            <person name="Zhang C."/>
            <person name="Hyatt P.D."/>
            <person name="Larimer F."/>
            <person name="Detter C."/>
            <person name="Doggett N."/>
            <person name="Glavina T."/>
            <person name="Hawkins T."/>
            <person name="Richardson P."/>
            <person name="Lucas S."/>
            <person name="Kohara Y."/>
            <person name="Levine M."/>
            <person name="Satoh N."/>
            <person name="Rokhsar D.S."/>
        </authorList>
    </citation>
    <scope>NUCLEOTIDE SEQUENCE [LARGE SCALE GENOMIC DNA]</scope>
</reference>
<name>H2XVU9_CIOIN</name>
<evidence type="ECO:0000256" key="2">
    <source>
        <dbReference type="ARBA" id="ARBA00010463"/>
    </source>
</evidence>
<keyword evidence="4" id="KW-0458">Lysosome</keyword>
<dbReference type="GeneID" id="101242531"/>
<dbReference type="STRING" id="7719.ENSCINP00000033783"/>
<proteinExistence type="inferred from homology"/>
<accession>A0A1W2WLN3</accession>
<organism evidence="5 6">
    <name type="scientific">Ciona intestinalis</name>
    <name type="common">Transparent sea squirt</name>
    <name type="synonym">Ascidia intestinalis</name>
    <dbReference type="NCBI Taxonomy" id="7719"/>
    <lineage>
        <taxon>Eukaryota</taxon>
        <taxon>Metazoa</taxon>
        <taxon>Chordata</taxon>
        <taxon>Tunicata</taxon>
        <taxon>Ascidiacea</taxon>
        <taxon>Phlebobranchia</taxon>
        <taxon>Cionidae</taxon>
        <taxon>Ciona</taxon>
    </lineage>
</organism>
<dbReference type="GO" id="GO:0005765">
    <property type="term" value="C:lysosomal membrane"/>
    <property type="evidence" value="ECO:0007669"/>
    <property type="project" value="UniProtKB-SubCell"/>
</dbReference>
<comment type="similarity">
    <text evidence="2">Belongs to the BORCS8 family.</text>
</comment>
<dbReference type="AlphaFoldDB" id="H2XVU9"/>
<evidence type="ECO:0000256" key="3">
    <source>
        <dbReference type="ARBA" id="ARBA00023136"/>
    </source>
</evidence>
<evidence type="ECO:0000313" key="5">
    <source>
        <dbReference type="Ensembl" id="ENSCINP00000033783.1"/>
    </source>
</evidence>
<comment type="subcellular location">
    <subcellularLocation>
        <location evidence="1">Lysosome membrane</location>
    </subcellularLocation>
</comment>
<dbReference type="KEGG" id="cin:101242531"/>
<dbReference type="GeneTree" id="ENSGT00390000014856"/>
<dbReference type="PANTHER" id="PTHR21146">
    <property type="entry name" value="MEF2B PROTEIN"/>
    <property type="match status" value="1"/>
</dbReference>
<dbReference type="InterPro" id="IPR019320">
    <property type="entry name" value="BORCS8"/>
</dbReference>
<reference evidence="5" key="3">
    <citation type="submission" date="2025-09" db="UniProtKB">
        <authorList>
            <consortium name="Ensembl"/>
        </authorList>
    </citation>
    <scope>IDENTIFICATION</scope>
</reference>
<dbReference type="GO" id="GO:0099078">
    <property type="term" value="C:BORC complex"/>
    <property type="evidence" value="ECO:0000318"/>
    <property type="project" value="GO_Central"/>
</dbReference>
<dbReference type="Pfam" id="PF10167">
    <property type="entry name" value="BORCS8"/>
    <property type="match status" value="1"/>
</dbReference>
<dbReference type="Ensembl" id="ENSCINT00000033646.1">
    <property type="protein sequence ID" value="ENSCINP00000033783.1"/>
    <property type="gene ID" value="ENSCING00000024635.1"/>
</dbReference>
<dbReference type="Proteomes" id="UP000008144">
    <property type="component" value="Unassembled WGS sequence"/>
</dbReference>